<reference evidence="2 3" key="1">
    <citation type="submission" date="2019-11" db="EMBL/GenBank/DDBJ databases">
        <title>Agromyces kandeliae sp. nov., isolated from mangrove soil.</title>
        <authorList>
            <person name="Wang R."/>
        </authorList>
    </citation>
    <scope>NUCLEOTIDE SEQUENCE [LARGE SCALE GENOMIC DNA]</scope>
    <source>
        <strain evidence="2 3">JCM 11431</strain>
    </source>
</reference>
<feature type="signal peptide" evidence="1">
    <location>
        <begin position="1"/>
        <end position="41"/>
    </location>
</feature>
<accession>A0A7C9LBS2</accession>
<evidence type="ECO:0000313" key="2">
    <source>
        <dbReference type="EMBL" id="MUN05792.1"/>
    </source>
</evidence>
<organism evidence="2 3">
    <name type="scientific">Agromyces luteolus</name>
    <dbReference type="NCBI Taxonomy" id="88373"/>
    <lineage>
        <taxon>Bacteria</taxon>
        <taxon>Bacillati</taxon>
        <taxon>Actinomycetota</taxon>
        <taxon>Actinomycetes</taxon>
        <taxon>Micrococcales</taxon>
        <taxon>Microbacteriaceae</taxon>
        <taxon>Agromyces</taxon>
    </lineage>
</organism>
<gene>
    <name evidence="2" type="ORF">GLX25_01485</name>
</gene>
<keyword evidence="1" id="KW-0732">Signal</keyword>
<dbReference type="Proteomes" id="UP000480122">
    <property type="component" value="Unassembled WGS sequence"/>
</dbReference>
<evidence type="ECO:0000256" key="1">
    <source>
        <dbReference type="SAM" id="SignalP"/>
    </source>
</evidence>
<dbReference type="AlphaFoldDB" id="A0A7C9LBS2"/>
<evidence type="ECO:0000313" key="3">
    <source>
        <dbReference type="Proteomes" id="UP000480122"/>
    </source>
</evidence>
<dbReference type="OrthoDB" id="9947122at2"/>
<proteinExistence type="predicted"/>
<dbReference type="RefSeq" id="WP_155840418.1">
    <property type="nucleotide sequence ID" value="NZ_BAAAIA010000009.1"/>
</dbReference>
<dbReference type="EMBL" id="WODA01000002">
    <property type="protein sequence ID" value="MUN05792.1"/>
    <property type="molecule type" value="Genomic_DNA"/>
</dbReference>
<name>A0A7C9LBS2_9MICO</name>
<comment type="caution">
    <text evidence="2">The sequence shown here is derived from an EMBL/GenBank/DDBJ whole genome shotgun (WGS) entry which is preliminary data.</text>
</comment>
<feature type="chain" id="PRO_5028904297" evidence="1">
    <location>
        <begin position="42"/>
        <end position="173"/>
    </location>
</feature>
<protein>
    <submittedName>
        <fullName evidence="2">Uncharacterized protein</fullName>
    </submittedName>
</protein>
<keyword evidence="3" id="KW-1185">Reference proteome</keyword>
<sequence>MDDLNTGTTGNEPGISRRAVAKAAAWSVPAILVAAPAPAYAASGGGAPGGVTLASVVGSCGTGPTGTISVTLPNLPVGSLIQISLTHSGQGGFGATPNFTPTSQSGTTYVITGAGANFTGQFGITFSLGTNQQGTVTATVTAISGVTVEGDATGFVTKRRDGNSSNYNQCSAG</sequence>